<accession>A0A6J5TEQ4</accession>
<dbReference type="EMBL" id="LR797826">
    <property type="protein sequence ID" value="CAB4242219.1"/>
    <property type="molecule type" value="Genomic_DNA"/>
</dbReference>
<organism evidence="1">
    <name type="scientific">uncultured Caudovirales phage</name>
    <dbReference type="NCBI Taxonomy" id="2100421"/>
    <lineage>
        <taxon>Viruses</taxon>
        <taxon>Duplodnaviria</taxon>
        <taxon>Heunggongvirae</taxon>
        <taxon>Uroviricota</taxon>
        <taxon>Caudoviricetes</taxon>
        <taxon>Peduoviridae</taxon>
        <taxon>Maltschvirus</taxon>
        <taxon>Maltschvirus maltsch</taxon>
    </lineage>
</organism>
<proteinExistence type="predicted"/>
<reference evidence="1" key="1">
    <citation type="submission" date="2020-05" db="EMBL/GenBank/DDBJ databases">
        <authorList>
            <person name="Chiriac C."/>
            <person name="Salcher M."/>
            <person name="Ghai R."/>
            <person name="Kavagutti S V."/>
        </authorList>
    </citation>
    <scope>NUCLEOTIDE SEQUENCE</scope>
</reference>
<sequence>MRWFADSDVPEDFSASSDCGKYSICKSHDSTYEAWFNGKHDEDAHIIAALCKSKDEAKAACEKHLRDMR</sequence>
<protein>
    <submittedName>
        <fullName evidence="1">Uncharacterized protein</fullName>
    </submittedName>
</protein>
<gene>
    <name evidence="1" type="ORF">UFOVP83_35</name>
</gene>
<name>A0A6J5TEQ4_9CAUD</name>
<evidence type="ECO:0000313" key="1">
    <source>
        <dbReference type="EMBL" id="CAB4242219.1"/>
    </source>
</evidence>